<comment type="caution">
    <text evidence="2">The sequence shown here is derived from an EMBL/GenBank/DDBJ whole genome shotgun (WGS) entry which is preliminary data.</text>
</comment>
<evidence type="ECO:0000313" key="2">
    <source>
        <dbReference type="EMBL" id="EKV27670.1"/>
    </source>
</evidence>
<reference evidence="2 3" key="1">
    <citation type="journal article" date="2013" name="Genome Announc.">
        <title>Draft Genome Sequence of an Alphaproteobacterium, Caenispirillum salinarum AK4(T), Isolated from a Solar Saltern.</title>
        <authorList>
            <person name="Khatri I."/>
            <person name="Singh A."/>
            <person name="Korpole S."/>
            <person name="Pinnaka A.K."/>
            <person name="Subramanian S."/>
        </authorList>
    </citation>
    <scope>NUCLEOTIDE SEQUENCE [LARGE SCALE GENOMIC DNA]</scope>
    <source>
        <strain evidence="2 3">AK4</strain>
    </source>
</reference>
<protein>
    <submittedName>
        <fullName evidence="2">Uncharacterized protein</fullName>
    </submittedName>
</protein>
<name>K9GP22_9PROT</name>
<gene>
    <name evidence="2" type="ORF">C882_1265</name>
</gene>
<evidence type="ECO:0000256" key="1">
    <source>
        <dbReference type="SAM" id="MobiDB-lite"/>
    </source>
</evidence>
<keyword evidence="3" id="KW-1185">Reference proteome</keyword>
<feature type="region of interest" description="Disordered" evidence="1">
    <location>
        <begin position="37"/>
        <end position="59"/>
    </location>
</feature>
<dbReference type="RefSeq" id="WP_009541921.1">
    <property type="nucleotide sequence ID" value="NZ_ANHY01000018.1"/>
</dbReference>
<dbReference type="AlphaFoldDB" id="K9GP22"/>
<dbReference type="EMBL" id="ANHY01000018">
    <property type="protein sequence ID" value="EKV27670.1"/>
    <property type="molecule type" value="Genomic_DNA"/>
</dbReference>
<evidence type="ECO:0000313" key="3">
    <source>
        <dbReference type="Proteomes" id="UP000009881"/>
    </source>
</evidence>
<dbReference type="STRING" id="1238182.C882_1265"/>
<dbReference type="Proteomes" id="UP000009881">
    <property type="component" value="Unassembled WGS sequence"/>
</dbReference>
<organism evidence="2 3">
    <name type="scientific">Caenispirillum salinarum AK4</name>
    <dbReference type="NCBI Taxonomy" id="1238182"/>
    <lineage>
        <taxon>Bacteria</taxon>
        <taxon>Pseudomonadati</taxon>
        <taxon>Pseudomonadota</taxon>
        <taxon>Alphaproteobacteria</taxon>
        <taxon>Rhodospirillales</taxon>
        <taxon>Novispirillaceae</taxon>
        <taxon>Caenispirillum</taxon>
    </lineage>
</organism>
<accession>K9GP22</accession>
<proteinExistence type="predicted"/>
<sequence length="59" mass="6887">MGRFEDPELLKMAEEYASTIGQPVEEAMKTALRLALETQPRQRDPKERARRLAAMRENR</sequence>